<dbReference type="SMART" id="SM00831">
    <property type="entry name" value="Cation_ATPase_N"/>
    <property type="match status" value="1"/>
</dbReference>
<dbReference type="SUPFAM" id="SSF81665">
    <property type="entry name" value="Calcium ATPase, transmembrane domain M"/>
    <property type="match status" value="1"/>
</dbReference>
<dbReference type="Gene3D" id="1.20.1110.10">
    <property type="entry name" value="Calcium-transporting ATPase, transmembrane domain"/>
    <property type="match status" value="1"/>
</dbReference>
<dbReference type="InterPro" id="IPR023298">
    <property type="entry name" value="ATPase_P-typ_TM_dom_sf"/>
</dbReference>
<sequence length="150" mass="16391">MADVESGNSQVNGGNEVDGTNGSSNLGAESKPLPADLDKRSLSMSMLETVDLEKDDMDYVMACLKTSPEGLKPDVAARRLAKFGPNALPEKKVNPILEFLTFMWNPLSWVMEAAALVAIFLTIPGGKTPDWEDFLGILLLLLINCHDRFH</sequence>
<dbReference type="EMBL" id="VWRR01000002">
    <property type="protein sequence ID" value="KAF6004892.1"/>
    <property type="molecule type" value="Genomic_DNA"/>
</dbReference>
<dbReference type="Pfam" id="PF00690">
    <property type="entry name" value="Cation_ATPase_N"/>
    <property type="match status" value="1"/>
</dbReference>
<dbReference type="OrthoDB" id="3010113at2759"/>
<gene>
    <name evidence="3" type="primary">PMA1_1</name>
    <name evidence="3" type="ORF">F1559_003734</name>
</gene>
<evidence type="ECO:0000313" key="3">
    <source>
        <dbReference type="EMBL" id="KAF6004892.1"/>
    </source>
</evidence>
<feature type="region of interest" description="Disordered" evidence="1">
    <location>
        <begin position="1"/>
        <end position="36"/>
    </location>
</feature>
<feature type="compositionally biased region" description="Polar residues" evidence="1">
    <location>
        <begin position="1"/>
        <end position="27"/>
    </location>
</feature>
<dbReference type="PANTHER" id="PTHR42861">
    <property type="entry name" value="CALCIUM-TRANSPORTING ATPASE"/>
    <property type="match status" value="1"/>
</dbReference>
<reference evidence="3 4" key="1">
    <citation type="journal article" date="2020" name="J. Phycol.">
        <title>Comparative genome analysis reveals Cyanidiococcus gen. nov., a new extremophilic red algal genus sister to Cyanidioschyzon (Cyanidioschyzonaceae, Rhodophyta).</title>
        <authorList>
            <person name="Liu S.-L."/>
            <person name="Chiang Y.-R."/>
            <person name="Yoon H.S."/>
            <person name="Fu H.-Y."/>
        </authorList>
    </citation>
    <scope>NUCLEOTIDE SEQUENCE [LARGE SCALE GENOMIC DNA]</scope>
    <source>
        <strain evidence="3 4">THAL066</strain>
    </source>
</reference>
<proteinExistence type="predicted"/>
<evidence type="ECO:0000313" key="4">
    <source>
        <dbReference type="Proteomes" id="UP000530660"/>
    </source>
</evidence>
<evidence type="ECO:0000256" key="1">
    <source>
        <dbReference type="SAM" id="MobiDB-lite"/>
    </source>
</evidence>
<organism evidence="3 4">
    <name type="scientific">Cyanidiococcus yangmingshanensis</name>
    <dbReference type="NCBI Taxonomy" id="2690220"/>
    <lineage>
        <taxon>Eukaryota</taxon>
        <taxon>Rhodophyta</taxon>
        <taxon>Bangiophyceae</taxon>
        <taxon>Cyanidiales</taxon>
        <taxon>Cyanidiaceae</taxon>
        <taxon>Cyanidiococcus</taxon>
    </lineage>
</organism>
<dbReference type="AlphaFoldDB" id="A0A7J7IP24"/>
<comment type="caution">
    <text evidence="3">The sequence shown here is derived from an EMBL/GenBank/DDBJ whole genome shotgun (WGS) entry which is preliminary data.</text>
</comment>
<accession>A0A7J7IP24</accession>
<protein>
    <submittedName>
        <fullName evidence="3">Plasma membrane H+-ATPase</fullName>
    </submittedName>
</protein>
<dbReference type="InterPro" id="IPR004014">
    <property type="entry name" value="ATPase_P-typ_cation-transptr_N"/>
</dbReference>
<dbReference type="Proteomes" id="UP000530660">
    <property type="component" value="Unassembled WGS sequence"/>
</dbReference>
<name>A0A7J7IP24_9RHOD</name>
<feature type="domain" description="Cation-transporting P-type ATPase N-terminal" evidence="2">
    <location>
        <begin position="51"/>
        <end position="123"/>
    </location>
</feature>
<keyword evidence="4" id="KW-1185">Reference proteome</keyword>
<evidence type="ECO:0000259" key="2">
    <source>
        <dbReference type="SMART" id="SM00831"/>
    </source>
</evidence>